<dbReference type="SUPFAM" id="SSF56112">
    <property type="entry name" value="Protein kinase-like (PK-like)"/>
    <property type="match status" value="1"/>
</dbReference>
<reference evidence="3" key="2">
    <citation type="journal article" date="2023" name="Proc. Natl. Acad. Sci. U.S.A.">
        <title>A global phylogenomic analysis of the shiitake genus Lentinula.</title>
        <authorList>
            <person name="Sierra-Patev S."/>
            <person name="Min B."/>
            <person name="Naranjo-Ortiz M."/>
            <person name="Looney B."/>
            <person name="Konkel Z."/>
            <person name="Slot J.C."/>
            <person name="Sakamoto Y."/>
            <person name="Steenwyk J.L."/>
            <person name="Rokas A."/>
            <person name="Carro J."/>
            <person name="Camarero S."/>
            <person name="Ferreira P."/>
            <person name="Molpeceres G."/>
            <person name="Ruiz-Duenas F.J."/>
            <person name="Serrano A."/>
            <person name="Henrissat B."/>
            <person name="Drula E."/>
            <person name="Hughes K.W."/>
            <person name="Mata J.L."/>
            <person name="Ishikawa N.K."/>
            <person name="Vargas-Isla R."/>
            <person name="Ushijima S."/>
            <person name="Smith C.A."/>
            <person name="Donoghue J."/>
            <person name="Ahrendt S."/>
            <person name="Andreopoulos W."/>
            <person name="He G."/>
            <person name="LaButti K."/>
            <person name="Lipzen A."/>
            <person name="Ng V."/>
            <person name="Riley R."/>
            <person name="Sandor L."/>
            <person name="Barry K."/>
            <person name="Martinez A.T."/>
            <person name="Xiao Y."/>
            <person name="Gibbons J.G."/>
            <person name="Terashima K."/>
            <person name="Grigoriev I.V."/>
            <person name="Hibbett D."/>
        </authorList>
    </citation>
    <scope>NUCLEOTIDE SEQUENCE</scope>
    <source>
        <strain evidence="3">ET3784</strain>
    </source>
</reference>
<keyword evidence="3" id="KW-0418">Kinase</keyword>
<dbReference type="InterPro" id="IPR040976">
    <property type="entry name" value="Pkinase_fungal"/>
</dbReference>
<dbReference type="InterPro" id="IPR011009">
    <property type="entry name" value="Kinase-like_dom_sf"/>
</dbReference>
<dbReference type="Pfam" id="PF17667">
    <property type="entry name" value="Pkinase_fungal"/>
    <property type="match status" value="1"/>
</dbReference>
<feature type="compositionally biased region" description="Acidic residues" evidence="1">
    <location>
        <begin position="163"/>
        <end position="177"/>
    </location>
</feature>
<protein>
    <submittedName>
        <fullName evidence="3">Protein kinase</fullName>
    </submittedName>
</protein>
<dbReference type="PROSITE" id="PS00109">
    <property type="entry name" value="PROTEIN_KINASE_TYR"/>
    <property type="match status" value="1"/>
</dbReference>
<keyword evidence="3" id="KW-0808">Transferase</keyword>
<dbReference type="PANTHER" id="PTHR38248:SF2">
    <property type="entry name" value="FUNK1 11"/>
    <property type="match status" value="1"/>
</dbReference>
<dbReference type="AlphaFoldDB" id="A0AA38J7H4"/>
<comment type="caution">
    <text evidence="3">The sequence shown here is derived from an EMBL/GenBank/DDBJ whole genome shotgun (WGS) entry which is preliminary data.</text>
</comment>
<sequence length="446" mass="51895">MRTTTLFIDLLEAASLSYLQPRTSSSRNSKMTPHSDPAFDHPRDPGQLVDDLDDDPQGFAYRFEGSDGLLRTIVVEQFLHRSEGRNGWNSAVLEVKCVCSLSGCGWHEENKILKVYHLKMDDPLEEQFIWGAKEKAESSGEHWTLDHLPNIIDAITCTITTPPEEEEEEEEDMDQDDSESRMDEDCEERVLQLTIFEKLYPLSELKDLRDFSQVFYDILQIHQWLYECVGVLHRDLSSGNIMFRRKNGNIYGVLNDFGLSSYVQDPDLISHRAGTLPFMSLDLLNSNWEGGHLYRHDLESLFFVMLCLACRYAAPGVPASEPRPYPDWYTGTNRNVYHSKHSFFTHPDFETFPIQPHFIGLKSWLEEIYCSFHFGYIGRPSFYSHDHYLKMKKRYGRVNIELEDFNFDYDWTTLGKFASYARMRSIMSFFNGGSLDTRWAGWNPEH</sequence>
<dbReference type="GO" id="GO:0005524">
    <property type="term" value="F:ATP binding"/>
    <property type="evidence" value="ECO:0007669"/>
    <property type="project" value="InterPro"/>
</dbReference>
<evidence type="ECO:0000313" key="4">
    <source>
        <dbReference type="Proteomes" id="UP001176059"/>
    </source>
</evidence>
<feature type="region of interest" description="Disordered" evidence="1">
    <location>
        <begin position="22"/>
        <end position="51"/>
    </location>
</feature>
<evidence type="ECO:0000313" key="3">
    <source>
        <dbReference type="EMBL" id="KAJ3728968.1"/>
    </source>
</evidence>
<proteinExistence type="predicted"/>
<feature type="region of interest" description="Disordered" evidence="1">
    <location>
        <begin position="161"/>
        <end position="181"/>
    </location>
</feature>
<dbReference type="PANTHER" id="PTHR38248">
    <property type="entry name" value="FUNK1 6"/>
    <property type="match status" value="1"/>
</dbReference>
<feature type="domain" description="Protein kinase" evidence="2">
    <location>
        <begin position="46"/>
        <end position="446"/>
    </location>
</feature>
<accession>A0AA38J7H4</accession>
<dbReference type="InterPro" id="IPR000719">
    <property type="entry name" value="Prot_kinase_dom"/>
</dbReference>
<dbReference type="InterPro" id="IPR008266">
    <property type="entry name" value="Tyr_kinase_AS"/>
</dbReference>
<dbReference type="PROSITE" id="PS50011">
    <property type="entry name" value="PROTEIN_KINASE_DOM"/>
    <property type="match status" value="1"/>
</dbReference>
<feature type="compositionally biased region" description="Polar residues" evidence="1">
    <location>
        <begin position="22"/>
        <end position="32"/>
    </location>
</feature>
<organism evidence="3 4">
    <name type="scientific">Lentinula guzmanii</name>
    <dbReference type="NCBI Taxonomy" id="2804957"/>
    <lineage>
        <taxon>Eukaryota</taxon>
        <taxon>Fungi</taxon>
        <taxon>Dikarya</taxon>
        <taxon>Basidiomycota</taxon>
        <taxon>Agaricomycotina</taxon>
        <taxon>Agaricomycetes</taxon>
        <taxon>Agaricomycetidae</taxon>
        <taxon>Agaricales</taxon>
        <taxon>Marasmiineae</taxon>
        <taxon>Omphalotaceae</taxon>
        <taxon>Lentinula</taxon>
    </lineage>
</organism>
<reference evidence="3" key="1">
    <citation type="submission" date="2022-08" db="EMBL/GenBank/DDBJ databases">
        <authorList>
            <consortium name="DOE Joint Genome Institute"/>
            <person name="Min B."/>
            <person name="Sierra-Patev S."/>
            <person name="Naranjo-Ortiz M."/>
            <person name="Looney B."/>
            <person name="Konkel Z."/>
            <person name="Slot J.C."/>
            <person name="Sakamoto Y."/>
            <person name="Steenwyk J.L."/>
            <person name="Rokas A."/>
            <person name="Carro J."/>
            <person name="Camarero S."/>
            <person name="Ferreira P."/>
            <person name="Molpeceres G."/>
            <person name="Ruiz-duenas F.J."/>
            <person name="Serrano A."/>
            <person name="Henrissat B."/>
            <person name="Drula E."/>
            <person name="Hughes K.W."/>
            <person name="Mata J.L."/>
            <person name="Ishikawa N.K."/>
            <person name="Vargas-Isla R."/>
            <person name="Ushijima S."/>
            <person name="Smith C.A."/>
            <person name="Ahrendt S."/>
            <person name="Andreopoulos W."/>
            <person name="He G."/>
            <person name="LaButti K."/>
            <person name="Lipzen A."/>
            <person name="Ng V."/>
            <person name="Riley R."/>
            <person name="Sandor L."/>
            <person name="Barry K."/>
            <person name="Martinez A.T."/>
            <person name="Xiao Y."/>
            <person name="Gibbons J.G."/>
            <person name="Terashima K."/>
            <person name="Hibbett D.S."/>
            <person name="Grigoriev I.V."/>
        </authorList>
    </citation>
    <scope>NUCLEOTIDE SEQUENCE</scope>
    <source>
        <strain evidence="3">ET3784</strain>
    </source>
</reference>
<evidence type="ECO:0000256" key="1">
    <source>
        <dbReference type="SAM" id="MobiDB-lite"/>
    </source>
</evidence>
<dbReference type="EMBL" id="JANVFO010000038">
    <property type="protein sequence ID" value="KAJ3728968.1"/>
    <property type="molecule type" value="Genomic_DNA"/>
</dbReference>
<dbReference type="Gene3D" id="1.10.510.10">
    <property type="entry name" value="Transferase(Phosphotransferase) domain 1"/>
    <property type="match status" value="1"/>
</dbReference>
<dbReference type="Proteomes" id="UP001176059">
    <property type="component" value="Unassembled WGS sequence"/>
</dbReference>
<gene>
    <name evidence="3" type="ORF">DFJ43DRAFT_489897</name>
</gene>
<keyword evidence="4" id="KW-1185">Reference proteome</keyword>
<dbReference type="GO" id="GO:0004672">
    <property type="term" value="F:protein kinase activity"/>
    <property type="evidence" value="ECO:0007669"/>
    <property type="project" value="InterPro"/>
</dbReference>
<name>A0AA38J7H4_9AGAR</name>
<evidence type="ECO:0000259" key="2">
    <source>
        <dbReference type="PROSITE" id="PS50011"/>
    </source>
</evidence>